<dbReference type="InterPro" id="IPR011009">
    <property type="entry name" value="Kinase-like_dom_sf"/>
</dbReference>
<keyword evidence="3" id="KW-1185">Reference proteome</keyword>
<dbReference type="Gene3D" id="3.90.1200.10">
    <property type="match status" value="1"/>
</dbReference>
<dbReference type="SUPFAM" id="SSF56112">
    <property type="entry name" value="Protein kinase-like (PK-like)"/>
    <property type="match status" value="1"/>
</dbReference>
<name>A0ABU4UEC0_9GAMM</name>
<dbReference type="Pfam" id="PF01636">
    <property type="entry name" value="APH"/>
    <property type="match status" value="1"/>
</dbReference>
<comment type="caution">
    <text evidence="2">The sequence shown here is derived from an EMBL/GenBank/DDBJ whole genome shotgun (WGS) entry which is preliminary data.</text>
</comment>
<dbReference type="GO" id="GO:0016740">
    <property type="term" value="F:transferase activity"/>
    <property type="evidence" value="ECO:0007669"/>
    <property type="project" value="UniProtKB-KW"/>
</dbReference>
<organism evidence="2 3">
    <name type="scientific">Methylomonas defluvii</name>
    <dbReference type="NCBI Taxonomy" id="3045149"/>
    <lineage>
        <taxon>Bacteria</taxon>
        <taxon>Pseudomonadati</taxon>
        <taxon>Pseudomonadota</taxon>
        <taxon>Gammaproteobacteria</taxon>
        <taxon>Methylococcales</taxon>
        <taxon>Methylococcaceae</taxon>
        <taxon>Methylomonas</taxon>
    </lineage>
</organism>
<dbReference type="RefSeq" id="WP_033158030.1">
    <property type="nucleotide sequence ID" value="NZ_JAXARY010000008.1"/>
</dbReference>
<evidence type="ECO:0000313" key="2">
    <source>
        <dbReference type="EMBL" id="MDX8127776.1"/>
    </source>
</evidence>
<proteinExistence type="predicted"/>
<dbReference type="InterPro" id="IPR002575">
    <property type="entry name" value="Aminoglycoside_PTrfase"/>
</dbReference>
<accession>A0ABU4UEC0</accession>
<feature type="domain" description="Aminoglycoside phosphotransferase" evidence="1">
    <location>
        <begin position="217"/>
        <end position="351"/>
    </location>
</feature>
<reference evidence="2 3" key="1">
    <citation type="submission" date="2023-11" db="EMBL/GenBank/DDBJ databases">
        <authorList>
            <person name="Ouyang M.-Y."/>
        </authorList>
    </citation>
    <scope>NUCLEOTIDE SEQUENCE [LARGE SCALE GENOMIC DNA]</scope>
    <source>
        <strain evidence="2 3">OY6</strain>
    </source>
</reference>
<sequence>MNQDPQFPQMPAALNPTLMGPLLDWLLDGAGNPASGNGWQIGEKRYKPGKSLLVGYRWTGQSDSPHTRFATGRLCSPADVNREFERELAKRPDLAKGALTLLQHPAMLVWAFPYDRKLRHLPTLLDHAAMAIRLQAADLLGMPVESLQSEVLHYLAERSCMIRYSVQPAESTQPRLVYAKNYADDAGRETFAVMRQLNGPFNWGAEALAFDADTLTLWQAHLPGQALTWAELQEDRDGILADQMAQCVAELHACHIDTPRCYTQSDVVQGLLDTPTLAEQVCPEWAGRIARSVNSLLAQAPLQTPSRLATLHHDLKLNNFLYDGQRLGLIDMDCVCLGDPLLDLASLIANIYLNGIRDAASIESIHPLVNRLVLSYQRHRRQTLNLADLRWQVAAALIHEVVRRSLRQLDETRLKQFKHYLALSDMFAVRCEQAAGADDVFI</sequence>
<dbReference type="EC" id="2.7.1.-" evidence="2"/>
<gene>
    <name evidence="2" type="ORF">QLH52_10830</name>
</gene>
<keyword evidence="2" id="KW-0808">Transferase</keyword>
<protein>
    <submittedName>
        <fullName evidence="2">Aminoglycoside phosphotransferase family protein</fullName>
        <ecNumber evidence="2">2.7.1.-</ecNumber>
    </submittedName>
</protein>
<dbReference type="EMBL" id="JAXARY010000008">
    <property type="protein sequence ID" value="MDX8127776.1"/>
    <property type="molecule type" value="Genomic_DNA"/>
</dbReference>
<dbReference type="Proteomes" id="UP001284537">
    <property type="component" value="Unassembled WGS sequence"/>
</dbReference>
<evidence type="ECO:0000313" key="3">
    <source>
        <dbReference type="Proteomes" id="UP001284537"/>
    </source>
</evidence>
<evidence type="ECO:0000259" key="1">
    <source>
        <dbReference type="Pfam" id="PF01636"/>
    </source>
</evidence>